<dbReference type="EMBL" id="LR797319">
    <property type="protein sequence ID" value="CAB4202914.1"/>
    <property type="molecule type" value="Genomic_DNA"/>
</dbReference>
<accession>A0A6J5PU61</accession>
<dbReference type="EMBL" id="LR797419">
    <property type="protein sequence ID" value="CAB4214951.1"/>
    <property type="molecule type" value="Genomic_DNA"/>
</dbReference>
<dbReference type="EMBL" id="LR796966">
    <property type="protein sequence ID" value="CAB4178546.1"/>
    <property type="molecule type" value="Genomic_DNA"/>
</dbReference>
<sequence>MLNNGVKETTTTAGTGTITLAEVTGYTRFAEGFANAELASYAIKDGNNWEWGIGTVGAANTLARTTITGSLVAGVFTTGGTAITLASGAADVYCVDHTGTTRPASSIVNLSGTNTGDQTITLTGGVTGSGTGSFAATVITNANLTGPVTSTGNATAIANGAISNAMLANGAVANLSGTNTGDQGFEQSFLLMGA</sequence>
<evidence type="ECO:0000313" key="2">
    <source>
        <dbReference type="EMBL" id="CAB4178546.1"/>
    </source>
</evidence>
<evidence type="ECO:0000313" key="1">
    <source>
        <dbReference type="EMBL" id="CAB4172608.1"/>
    </source>
</evidence>
<name>A0A6J5PU61_9CAUD</name>
<proteinExistence type="predicted"/>
<dbReference type="EMBL" id="LR798407">
    <property type="protein sequence ID" value="CAB5230256.1"/>
    <property type="molecule type" value="Genomic_DNA"/>
</dbReference>
<organism evidence="1">
    <name type="scientific">uncultured Caudovirales phage</name>
    <dbReference type="NCBI Taxonomy" id="2100421"/>
    <lineage>
        <taxon>Viruses</taxon>
        <taxon>Duplodnaviria</taxon>
        <taxon>Heunggongvirae</taxon>
        <taxon>Uroviricota</taxon>
        <taxon>Caudoviricetes</taxon>
        <taxon>Peduoviridae</taxon>
        <taxon>Maltschvirus</taxon>
        <taxon>Maltschvirus maltsch</taxon>
    </lineage>
</organism>
<gene>
    <name evidence="2" type="ORF">UFOVP1018_2</name>
    <name evidence="3" type="ORF">UFOVP1105_3</name>
    <name evidence="4" type="ORF">UFOVP1372_47</name>
    <name evidence="5" type="ORF">UFOVP1470_4</name>
    <name evidence="6" type="ORF">UFOVP1557_47</name>
    <name evidence="1" type="ORF">UFOVP939_21</name>
</gene>
<evidence type="ECO:0000313" key="4">
    <source>
        <dbReference type="EMBL" id="CAB4202914.1"/>
    </source>
</evidence>
<reference evidence="1" key="1">
    <citation type="submission" date="2020-05" db="EMBL/GenBank/DDBJ databases">
        <authorList>
            <person name="Chiriac C."/>
            <person name="Salcher M."/>
            <person name="Ghai R."/>
            <person name="Kavagutti S V."/>
        </authorList>
    </citation>
    <scope>NUCLEOTIDE SEQUENCE</scope>
</reference>
<protein>
    <submittedName>
        <fullName evidence="1">Uncharacterized protein</fullName>
    </submittedName>
</protein>
<evidence type="ECO:0000313" key="6">
    <source>
        <dbReference type="EMBL" id="CAB5230256.1"/>
    </source>
</evidence>
<dbReference type="EMBL" id="LR796887">
    <property type="protein sequence ID" value="CAB4172608.1"/>
    <property type="molecule type" value="Genomic_DNA"/>
</dbReference>
<evidence type="ECO:0000313" key="3">
    <source>
        <dbReference type="EMBL" id="CAB4183755.1"/>
    </source>
</evidence>
<dbReference type="EMBL" id="LR797054">
    <property type="protein sequence ID" value="CAB4183755.1"/>
    <property type="molecule type" value="Genomic_DNA"/>
</dbReference>
<evidence type="ECO:0000313" key="5">
    <source>
        <dbReference type="EMBL" id="CAB4214951.1"/>
    </source>
</evidence>